<sequence>MPERSSTPGPTEIREEESAPETALQPKRRKTTKRLELPPPPKSYLRRPEKYCYDEALGRPRVFGRAFAIPFLSHQIEHFLKEKCPQYYCIGPQAGLMFQKAFQLFVPPEVRRIAFLLVPFPVKLPNGKIKLDIVNVLGVVIGSNLTDEDMEQADNQELIKKTQEGLGVTTPPAWYFFKNG</sequence>
<dbReference type="InParanoid" id="A8P3N8"/>
<organism evidence="2 3">
    <name type="scientific">Coprinopsis cinerea (strain Okayama-7 / 130 / ATCC MYA-4618 / FGSC 9003)</name>
    <name type="common">Inky cap fungus</name>
    <name type="synonym">Hormographiella aspergillata</name>
    <dbReference type="NCBI Taxonomy" id="240176"/>
    <lineage>
        <taxon>Eukaryota</taxon>
        <taxon>Fungi</taxon>
        <taxon>Dikarya</taxon>
        <taxon>Basidiomycota</taxon>
        <taxon>Agaricomycotina</taxon>
        <taxon>Agaricomycetes</taxon>
        <taxon>Agaricomycetidae</taxon>
        <taxon>Agaricales</taxon>
        <taxon>Agaricineae</taxon>
        <taxon>Psathyrellaceae</taxon>
        <taxon>Coprinopsis</taxon>
    </lineage>
</organism>
<dbReference type="GeneID" id="6015175"/>
<proteinExistence type="predicted"/>
<dbReference type="AlphaFoldDB" id="A8P3N8"/>
<evidence type="ECO:0000256" key="1">
    <source>
        <dbReference type="SAM" id="MobiDB-lite"/>
    </source>
</evidence>
<feature type="region of interest" description="Disordered" evidence="1">
    <location>
        <begin position="1"/>
        <end position="43"/>
    </location>
</feature>
<dbReference type="Proteomes" id="UP000001861">
    <property type="component" value="Unassembled WGS sequence"/>
</dbReference>
<protein>
    <submittedName>
        <fullName evidence="2">Uncharacterized protein</fullName>
    </submittedName>
</protein>
<evidence type="ECO:0000313" key="2">
    <source>
        <dbReference type="EMBL" id="EAU83238.1"/>
    </source>
</evidence>
<comment type="caution">
    <text evidence="2">The sequence shown here is derived from an EMBL/GenBank/DDBJ whole genome shotgun (WGS) entry which is preliminary data.</text>
</comment>
<dbReference type="VEuPathDB" id="FungiDB:CC1G_12720"/>
<dbReference type="KEGG" id="cci:CC1G_12720"/>
<name>A8P3N8_COPC7</name>
<reference evidence="2 3" key="1">
    <citation type="journal article" date="2010" name="Proc. Natl. Acad. Sci. U.S.A.">
        <title>Insights into evolution of multicellular fungi from the assembled chromosomes of the mushroom Coprinopsis cinerea (Coprinus cinereus).</title>
        <authorList>
            <person name="Stajich J.E."/>
            <person name="Wilke S.K."/>
            <person name="Ahren D."/>
            <person name="Au C.H."/>
            <person name="Birren B.W."/>
            <person name="Borodovsky M."/>
            <person name="Burns C."/>
            <person name="Canback B."/>
            <person name="Casselton L.A."/>
            <person name="Cheng C.K."/>
            <person name="Deng J."/>
            <person name="Dietrich F.S."/>
            <person name="Fargo D.C."/>
            <person name="Farman M.L."/>
            <person name="Gathman A.C."/>
            <person name="Goldberg J."/>
            <person name="Guigo R."/>
            <person name="Hoegger P.J."/>
            <person name="Hooker J.B."/>
            <person name="Huggins A."/>
            <person name="James T.Y."/>
            <person name="Kamada T."/>
            <person name="Kilaru S."/>
            <person name="Kodira C."/>
            <person name="Kues U."/>
            <person name="Kupfer D."/>
            <person name="Kwan H.S."/>
            <person name="Lomsadze A."/>
            <person name="Li W."/>
            <person name="Lilly W.W."/>
            <person name="Ma L.J."/>
            <person name="Mackey A.J."/>
            <person name="Manning G."/>
            <person name="Martin F."/>
            <person name="Muraguchi H."/>
            <person name="Natvig D.O."/>
            <person name="Palmerini H."/>
            <person name="Ramesh M.A."/>
            <person name="Rehmeyer C.J."/>
            <person name="Roe B.A."/>
            <person name="Shenoy N."/>
            <person name="Stanke M."/>
            <person name="Ter-Hovhannisyan V."/>
            <person name="Tunlid A."/>
            <person name="Velagapudi R."/>
            <person name="Vision T.J."/>
            <person name="Zeng Q."/>
            <person name="Zolan M.E."/>
            <person name="Pukkila P.J."/>
        </authorList>
    </citation>
    <scope>NUCLEOTIDE SEQUENCE [LARGE SCALE GENOMIC DNA]</scope>
    <source>
        <strain evidence="3">Okayama-7 / 130 / ATCC MYA-4618 / FGSC 9003</strain>
    </source>
</reference>
<gene>
    <name evidence="2" type="ORF">CC1G_12720</name>
</gene>
<dbReference type="EMBL" id="AACS02000004">
    <property type="protein sequence ID" value="EAU83238.1"/>
    <property type="molecule type" value="Genomic_DNA"/>
</dbReference>
<dbReference type="RefSeq" id="XP_001838584.1">
    <property type="nucleotide sequence ID" value="XM_001838532.1"/>
</dbReference>
<accession>A8P3N8</accession>
<evidence type="ECO:0000313" key="3">
    <source>
        <dbReference type="Proteomes" id="UP000001861"/>
    </source>
</evidence>
<dbReference type="OrthoDB" id="3063263at2759"/>
<keyword evidence="3" id="KW-1185">Reference proteome</keyword>